<sequence length="234" mass="25364">MIRRPRSVSGEIGAYLEQLIATELTPGDKLPTERELAERLAVSRTSVREALHALERRRVVDRRPGRGTIVLPPDARAQDLAELMDDVADGRRERADVAELRLVIEPRIAGLAAARATDTDLAQLERILTDSHAGLSPDESLALDRDFHVQLATASGNPLLVTLCDLVSGWTADVRRRSHATRAGRRSSVEGHRAILAAVAVHDAGAAEAAMTRHLQDVAQLVEPAADPTARGDR</sequence>
<gene>
    <name evidence="5" type="ORF">GIS00_10125</name>
</gene>
<evidence type="ECO:0000256" key="2">
    <source>
        <dbReference type="ARBA" id="ARBA00023125"/>
    </source>
</evidence>
<dbReference type="Pfam" id="PF00392">
    <property type="entry name" value="GntR"/>
    <property type="match status" value="1"/>
</dbReference>
<dbReference type="PANTHER" id="PTHR43537:SF5">
    <property type="entry name" value="UXU OPERON TRANSCRIPTIONAL REGULATOR"/>
    <property type="match status" value="1"/>
</dbReference>
<dbReference type="InterPro" id="IPR036390">
    <property type="entry name" value="WH_DNA-bd_sf"/>
</dbReference>
<organism evidence="5 6">
    <name type="scientific">Nakamurella alba</name>
    <dbReference type="NCBI Taxonomy" id="2665158"/>
    <lineage>
        <taxon>Bacteria</taxon>
        <taxon>Bacillati</taxon>
        <taxon>Actinomycetota</taxon>
        <taxon>Actinomycetes</taxon>
        <taxon>Nakamurellales</taxon>
        <taxon>Nakamurellaceae</taxon>
        <taxon>Nakamurella</taxon>
    </lineage>
</organism>
<evidence type="ECO:0000259" key="4">
    <source>
        <dbReference type="PROSITE" id="PS50949"/>
    </source>
</evidence>
<comment type="caution">
    <text evidence="5">The sequence shown here is derived from an EMBL/GenBank/DDBJ whole genome shotgun (WGS) entry which is preliminary data.</text>
</comment>
<keyword evidence="1" id="KW-0805">Transcription regulation</keyword>
<dbReference type="Gene3D" id="1.20.120.530">
    <property type="entry name" value="GntR ligand-binding domain-like"/>
    <property type="match status" value="1"/>
</dbReference>
<evidence type="ECO:0000256" key="3">
    <source>
        <dbReference type="ARBA" id="ARBA00023163"/>
    </source>
</evidence>
<keyword evidence="2" id="KW-0238">DNA-binding</keyword>
<dbReference type="EMBL" id="WLYK01000002">
    <property type="protein sequence ID" value="MTD14304.1"/>
    <property type="molecule type" value="Genomic_DNA"/>
</dbReference>
<evidence type="ECO:0000313" key="5">
    <source>
        <dbReference type="EMBL" id="MTD14304.1"/>
    </source>
</evidence>
<dbReference type="Gene3D" id="1.10.10.10">
    <property type="entry name" value="Winged helix-like DNA-binding domain superfamily/Winged helix DNA-binding domain"/>
    <property type="match status" value="1"/>
</dbReference>
<dbReference type="AlphaFoldDB" id="A0A7K1FND9"/>
<keyword evidence="6" id="KW-1185">Reference proteome</keyword>
<dbReference type="PRINTS" id="PR00035">
    <property type="entry name" value="HTHGNTR"/>
</dbReference>
<dbReference type="GO" id="GO:0003700">
    <property type="term" value="F:DNA-binding transcription factor activity"/>
    <property type="evidence" value="ECO:0007669"/>
    <property type="project" value="InterPro"/>
</dbReference>
<dbReference type="PROSITE" id="PS50949">
    <property type="entry name" value="HTH_GNTR"/>
    <property type="match status" value="1"/>
</dbReference>
<dbReference type="SMART" id="SM00895">
    <property type="entry name" value="FCD"/>
    <property type="match status" value="1"/>
</dbReference>
<reference evidence="5 6" key="1">
    <citation type="submission" date="2019-11" db="EMBL/GenBank/DDBJ databases">
        <authorList>
            <person name="Jiang L.-Q."/>
        </authorList>
    </citation>
    <scope>NUCLEOTIDE SEQUENCE [LARGE SCALE GENOMIC DNA]</scope>
    <source>
        <strain evidence="5 6">YIM 132087</strain>
    </source>
</reference>
<dbReference type="GO" id="GO:0003677">
    <property type="term" value="F:DNA binding"/>
    <property type="evidence" value="ECO:0007669"/>
    <property type="project" value="UniProtKB-KW"/>
</dbReference>
<evidence type="ECO:0000313" key="6">
    <source>
        <dbReference type="Proteomes" id="UP000460221"/>
    </source>
</evidence>
<proteinExistence type="predicted"/>
<keyword evidence="3" id="KW-0804">Transcription</keyword>
<feature type="domain" description="HTH gntR-type" evidence="4">
    <location>
        <begin position="6"/>
        <end position="73"/>
    </location>
</feature>
<dbReference type="SUPFAM" id="SSF48008">
    <property type="entry name" value="GntR ligand-binding domain-like"/>
    <property type="match status" value="1"/>
</dbReference>
<dbReference type="CDD" id="cd07377">
    <property type="entry name" value="WHTH_GntR"/>
    <property type="match status" value="1"/>
</dbReference>
<dbReference type="InterPro" id="IPR000524">
    <property type="entry name" value="Tscrpt_reg_HTH_GntR"/>
</dbReference>
<dbReference type="Proteomes" id="UP000460221">
    <property type="component" value="Unassembled WGS sequence"/>
</dbReference>
<dbReference type="InterPro" id="IPR011711">
    <property type="entry name" value="GntR_C"/>
</dbReference>
<dbReference type="Pfam" id="PF07729">
    <property type="entry name" value="FCD"/>
    <property type="match status" value="1"/>
</dbReference>
<name>A0A7K1FND9_9ACTN</name>
<protein>
    <submittedName>
        <fullName evidence="5">FCD domain-containing protein</fullName>
    </submittedName>
</protein>
<dbReference type="SUPFAM" id="SSF46785">
    <property type="entry name" value="Winged helix' DNA-binding domain"/>
    <property type="match status" value="1"/>
</dbReference>
<dbReference type="InterPro" id="IPR008920">
    <property type="entry name" value="TF_FadR/GntR_C"/>
</dbReference>
<dbReference type="PANTHER" id="PTHR43537">
    <property type="entry name" value="TRANSCRIPTIONAL REGULATOR, GNTR FAMILY"/>
    <property type="match status" value="1"/>
</dbReference>
<dbReference type="SMART" id="SM00345">
    <property type="entry name" value="HTH_GNTR"/>
    <property type="match status" value="1"/>
</dbReference>
<accession>A0A7K1FND9</accession>
<dbReference type="InterPro" id="IPR036388">
    <property type="entry name" value="WH-like_DNA-bd_sf"/>
</dbReference>
<evidence type="ECO:0000256" key="1">
    <source>
        <dbReference type="ARBA" id="ARBA00023015"/>
    </source>
</evidence>